<dbReference type="InterPro" id="IPR002489">
    <property type="entry name" value="Glu_synth_asu_C"/>
</dbReference>
<comment type="cofactor">
    <cofactor evidence="2">
        <name>[3Fe-4S] cluster</name>
        <dbReference type="ChEBI" id="CHEBI:21137"/>
    </cofactor>
</comment>
<dbReference type="Pfam" id="PF04898">
    <property type="entry name" value="Glu_syn_central"/>
    <property type="match status" value="1"/>
</dbReference>
<evidence type="ECO:0000256" key="13">
    <source>
        <dbReference type="ARBA" id="ARBA00023291"/>
    </source>
</evidence>
<keyword evidence="10" id="KW-0408">Iron</keyword>
<evidence type="ECO:0000256" key="1">
    <source>
        <dbReference type="ARBA" id="ARBA00001917"/>
    </source>
</evidence>
<evidence type="ECO:0000256" key="6">
    <source>
        <dbReference type="ARBA" id="ARBA00022643"/>
    </source>
</evidence>
<evidence type="ECO:0000256" key="5">
    <source>
        <dbReference type="ARBA" id="ARBA00022630"/>
    </source>
</evidence>
<comment type="cofactor">
    <cofactor evidence="1">
        <name>FMN</name>
        <dbReference type="ChEBI" id="CHEBI:58210"/>
    </cofactor>
</comment>
<dbReference type="PANTHER" id="PTHR11938:SF133">
    <property type="entry name" value="GLUTAMATE SYNTHASE (NADH)"/>
    <property type="match status" value="1"/>
</dbReference>
<sequence length="1460" mass="157448">MTNHHGFYDPEDVRDACGVGFVSDRRGRRTHRMIQTAVRCLHALDHRGARSSDGTGDGAGLMTRIPFRLFERDLVRMGVTPVGEGRLGVFMVFLPTANTAAARDVVETAARREELDVLGWRTVPVGTTILSETARRSLPVIEQLMVAVPETVSSDDFERKMYLARRLATRQVEDEAFFICSASSRTIVYKGLFLASTVEQFYWDLVDPMFETDFAIFHQRYSTNTFPAWGMAQPFRMLAHNGEINTVQANRSWMAARSNDLVSDLWGERLSDLNPLIEPLGSDSASLDNAFEVLVRSGRSVSHAKEMLMPQAWENVSDLSDEMRAFYEYHAFLSEPWDGPAAIAASDGRHLIAGLDRNGLRPSRWTMTDDIVIVASEAGLSPADEVEAIATGQLGPGDVLFVDLEDGRVIFADEVRERLAAKAPYVEWITTETQTVHGPFDGEQDERYDATKLARVFGYTAEERRLILQPMAQGVDPMLSMGHDTGLAALSEWPQRLPRYFHQAFAQVTNPPMDPIREKLVMSLRTYLGRRGSILTETAQQAHLLELHSSVLSAAELQDLTGNTDPHFRSHELDITFDAASGTEGMLGALDELCDEASAAVAEGVAILVLTDMGVTAARAPLPIVAAVGAVHHRLIDDGLRLHASIIAVSGEPRDAHDFACLVGVGASAVYPYLAIEQVRRMAFEGAIDVGPVEAQENYRRSLETGLLKIMSKMGICTISSYRGSELFEAIGLDHEVVDRAFRRVQHRIGGVGWDRIEHDIVRRHADFDTGEEDLGGYYKHRRGGMPHIAAPRAVLALQRAVRSGAISEWETYIAQVQDDRPALEIRDLLAIGSVGTPVPVDEVEPIERIMRRFTTAAMSLGAISSETHETLAEAMNYIGGMSNSGEGGEDPERFGTSRNSRIKQIASGRFGITPGYLASAEEFQIKMAQGSKPGEGGQLPGHKVTPAVAALRHTLPGVTLISPPPHHDIYSIEDLAQLIYDLKTFKPLARVSVKLVSGPGVGTIAVGVAKALADGITISGNAGGTGASPLASIKHAGSPWELGLAEAHQALVHNGLRAGLSVETDGGMRTGRDVIIAALLGADRYGWGTVPLLALGCKMVRQCHLNTCPVGIATQREDLRAKYTGSVDQVVALFRHVGGEIRHHLAAMGARTLAEVVGRADLLTPFDGSNPVAAAFVDRLGRSDFSSSRHFKSIERSRVGELLAVEGRRAVARGTTVDLAFPIRNTDRAIGTRLSGEIADLTDGLGAADGTVTVRLSGTAGQSFGAFLSPGVSMYLLGAANDYVGKSMGGGVISIAPHRSTDERVQGAGNACLYGATGGELYVAGAVGQRFAVRNSGAVAVVEGMADHGCEYMTGGTVVCLGAAGRNIAAGMTGGVLFLWDPVRTSRRQVATTNVPHELSVSDGEHLAAIIARHVALTASERGSQLLNRWDAAKKEFLVIRPEAPIWVDPAPITTSSVL</sequence>
<dbReference type="Gene3D" id="3.20.20.70">
    <property type="entry name" value="Aldolase class I"/>
    <property type="match status" value="2"/>
</dbReference>
<dbReference type="InterPro" id="IPR036485">
    <property type="entry name" value="Glu_synth_asu_C_sf"/>
</dbReference>
<evidence type="ECO:0000256" key="14">
    <source>
        <dbReference type="ARBA" id="ARBA00029440"/>
    </source>
</evidence>
<dbReference type="EC" id="1.4.1.13" evidence="16"/>
<keyword evidence="13" id="KW-0003">3Fe-4S</keyword>
<dbReference type="CDD" id="cd00713">
    <property type="entry name" value="GltS"/>
    <property type="match status" value="1"/>
</dbReference>
<dbReference type="PANTHER" id="PTHR11938">
    <property type="entry name" value="FAD NADPH DEHYDROGENASE/OXIDOREDUCTASE"/>
    <property type="match status" value="1"/>
</dbReference>
<gene>
    <name evidence="16" type="ORF">MNBD_ACTINO02-1928</name>
</gene>
<evidence type="ECO:0000256" key="9">
    <source>
        <dbReference type="ARBA" id="ARBA00023002"/>
    </source>
</evidence>
<evidence type="ECO:0000256" key="3">
    <source>
        <dbReference type="ARBA" id="ARBA00009716"/>
    </source>
</evidence>
<comment type="similarity">
    <text evidence="3">Belongs to the glutamate synthase family.</text>
</comment>
<keyword evidence="12" id="KW-0314">Glutamate biosynthesis</keyword>
<evidence type="ECO:0000256" key="2">
    <source>
        <dbReference type="ARBA" id="ARBA00001927"/>
    </source>
</evidence>
<keyword evidence="5" id="KW-0285">Flavoprotein</keyword>
<dbReference type="SUPFAM" id="SSF56235">
    <property type="entry name" value="N-terminal nucleophile aminohydrolases (Ntn hydrolases)"/>
    <property type="match status" value="1"/>
</dbReference>
<evidence type="ECO:0000256" key="10">
    <source>
        <dbReference type="ARBA" id="ARBA00023004"/>
    </source>
</evidence>
<name>A0A3B0RXG4_9ZZZZ</name>
<evidence type="ECO:0000256" key="8">
    <source>
        <dbReference type="ARBA" id="ARBA00022962"/>
    </source>
</evidence>
<keyword evidence="4" id="KW-0028">Amino-acid biosynthesis</keyword>
<keyword evidence="7" id="KW-0479">Metal-binding</keyword>
<dbReference type="GO" id="GO:0006537">
    <property type="term" value="P:glutamate biosynthetic process"/>
    <property type="evidence" value="ECO:0007669"/>
    <property type="project" value="UniProtKB-KW"/>
</dbReference>
<feature type="domain" description="Glutamine amidotransferase type-2" evidence="15">
    <location>
        <begin position="17"/>
        <end position="405"/>
    </location>
</feature>
<dbReference type="Pfam" id="PF01493">
    <property type="entry name" value="GXGXG"/>
    <property type="match status" value="1"/>
</dbReference>
<dbReference type="SUPFAM" id="SSF51395">
    <property type="entry name" value="FMN-linked oxidoreductases"/>
    <property type="match status" value="1"/>
</dbReference>
<evidence type="ECO:0000256" key="11">
    <source>
        <dbReference type="ARBA" id="ARBA00023014"/>
    </source>
</evidence>
<dbReference type="GO" id="GO:0046872">
    <property type="term" value="F:metal ion binding"/>
    <property type="evidence" value="ECO:0007669"/>
    <property type="project" value="UniProtKB-KW"/>
</dbReference>
<keyword evidence="6" id="KW-0288">FMN</keyword>
<protein>
    <submittedName>
        <fullName evidence="16">Glutamate synthase [NADPH] large chain</fullName>
        <ecNumber evidence="16">1.4.1.13</ecNumber>
    </submittedName>
</protein>
<evidence type="ECO:0000259" key="15">
    <source>
        <dbReference type="PROSITE" id="PS51278"/>
    </source>
</evidence>
<dbReference type="NCBIfam" id="NF008730">
    <property type="entry name" value="PRK11750.1"/>
    <property type="match status" value="1"/>
</dbReference>
<dbReference type="EMBL" id="UOEK01000144">
    <property type="protein sequence ID" value="VAV98574.1"/>
    <property type="molecule type" value="Genomic_DNA"/>
</dbReference>
<evidence type="ECO:0000313" key="16">
    <source>
        <dbReference type="EMBL" id="VAV98574.1"/>
    </source>
</evidence>
<dbReference type="GO" id="GO:0019676">
    <property type="term" value="P:ammonia assimilation cycle"/>
    <property type="evidence" value="ECO:0007669"/>
    <property type="project" value="TreeGrafter"/>
</dbReference>
<dbReference type="InterPro" id="IPR029055">
    <property type="entry name" value="Ntn_hydrolases_N"/>
</dbReference>
<evidence type="ECO:0000256" key="7">
    <source>
        <dbReference type="ARBA" id="ARBA00022723"/>
    </source>
</evidence>
<dbReference type="GO" id="GO:0004355">
    <property type="term" value="F:glutamate synthase (NADPH) activity"/>
    <property type="evidence" value="ECO:0007669"/>
    <property type="project" value="UniProtKB-EC"/>
</dbReference>
<comment type="pathway">
    <text evidence="14">Amino-acid biosynthesis.</text>
</comment>
<evidence type="ECO:0000256" key="4">
    <source>
        <dbReference type="ARBA" id="ARBA00022605"/>
    </source>
</evidence>
<dbReference type="InterPro" id="IPR013785">
    <property type="entry name" value="Aldolase_TIM"/>
</dbReference>
<dbReference type="InterPro" id="IPR002932">
    <property type="entry name" value="Glu_synthdom"/>
</dbReference>
<dbReference type="PROSITE" id="PS51278">
    <property type="entry name" value="GATASE_TYPE_2"/>
    <property type="match status" value="1"/>
</dbReference>
<proteinExistence type="inferred from homology"/>
<accession>A0A3B0RXG4</accession>
<dbReference type="Gene3D" id="2.160.20.60">
    <property type="entry name" value="Glutamate synthase, alpha subunit, C-terminal domain"/>
    <property type="match status" value="1"/>
</dbReference>
<keyword evidence="11" id="KW-0411">Iron-sulfur</keyword>
<dbReference type="Pfam" id="PF00310">
    <property type="entry name" value="GATase_2"/>
    <property type="match status" value="1"/>
</dbReference>
<dbReference type="CDD" id="cd02808">
    <property type="entry name" value="GltS_FMN"/>
    <property type="match status" value="1"/>
</dbReference>
<dbReference type="Pfam" id="PF01645">
    <property type="entry name" value="Glu_synthase"/>
    <property type="match status" value="1"/>
</dbReference>
<dbReference type="InterPro" id="IPR050711">
    <property type="entry name" value="ET-N_metabolism_enzyme"/>
</dbReference>
<dbReference type="Gene3D" id="3.60.20.10">
    <property type="entry name" value="Glutamine Phosphoribosylpyrophosphate, subunit 1, domain 1"/>
    <property type="match status" value="1"/>
</dbReference>
<dbReference type="GO" id="GO:0051538">
    <property type="term" value="F:3 iron, 4 sulfur cluster binding"/>
    <property type="evidence" value="ECO:0007669"/>
    <property type="project" value="UniProtKB-KW"/>
</dbReference>
<dbReference type="InterPro" id="IPR017932">
    <property type="entry name" value="GATase_2_dom"/>
</dbReference>
<evidence type="ECO:0000256" key="12">
    <source>
        <dbReference type="ARBA" id="ARBA00023164"/>
    </source>
</evidence>
<reference evidence="16" key="1">
    <citation type="submission" date="2018-06" db="EMBL/GenBank/DDBJ databases">
        <authorList>
            <person name="Zhirakovskaya E."/>
        </authorList>
    </citation>
    <scope>NUCLEOTIDE SEQUENCE</scope>
</reference>
<dbReference type="InterPro" id="IPR006982">
    <property type="entry name" value="Glu_synth_centr_N"/>
</dbReference>
<organism evidence="16">
    <name type="scientific">hydrothermal vent metagenome</name>
    <dbReference type="NCBI Taxonomy" id="652676"/>
    <lineage>
        <taxon>unclassified sequences</taxon>
        <taxon>metagenomes</taxon>
        <taxon>ecological metagenomes</taxon>
    </lineage>
</organism>
<keyword evidence="9 16" id="KW-0560">Oxidoreductase</keyword>
<keyword evidence="8" id="KW-0315">Glutamine amidotransferase</keyword>
<dbReference type="SUPFAM" id="SSF69336">
    <property type="entry name" value="Alpha subunit of glutamate synthase, C-terminal domain"/>
    <property type="match status" value="1"/>
</dbReference>